<feature type="signal peptide" evidence="1">
    <location>
        <begin position="1"/>
        <end position="22"/>
    </location>
</feature>
<name>A0ABV1FSU2_9BACT</name>
<dbReference type="RefSeq" id="WP_215760505.1">
    <property type="nucleotide sequence ID" value="NZ_JAHKBE010000048.1"/>
</dbReference>
<evidence type="ECO:0000313" key="2">
    <source>
        <dbReference type="EMBL" id="MEQ2487414.1"/>
    </source>
</evidence>
<feature type="chain" id="PRO_5045178000" description="Beta/gamma crystallin" evidence="1">
    <location>
        <begin position="23"/>
        <end position="164"/>
    </location>
</feature>
<proteinExistence type="predicted"/>
<comment type="caution">
    <text evidence="2">The sequence shown here is derived from an EMBL/GenBank/DDBJ whole genome shotgun (WGS) entry which is preliminary data.</text>
</comment>
<sequence>MNFSFRTFLIVLSLAFASVSNAQGIGNVQFGSTYEEATARIVETFGHPAHATSDEIVYNNKSFEGFRWNKVTFRFRNGQLCEARFYKDHKSKWMAKTELDSIAKNLSKKHAISLDYEEDGTRFYAGGQSPLGIGRLFTVFVAPRNGHWSDQLRFGPFKFKTNQL</sequence>
<dbReference type="EMBL" id="JBBNFP010000046">
    <property type="protein sequence ID" value="MEQ2487414.1"/>
    <property type="molecule type" value="Genomic_DNA"/>
</dbReference>
<dbReference type="Proteomes" id="UP001487296">
    <property type="component" value="Unassembled WGS sequence"/>
</dbReference>
<keyword evidence="3" id="KW-1185">Reference proteome</keyword>
<organism evidence="2 3">
    <name type="scientific">Hallella faecis</name>
    <dbReference type="NCBI Taxonomy" id="2841596"/>
    <lineage>
        <taxon>Bacteria</taxon>
        <taxon>Pseudomonadati</taxon>
        <taxon>Bacteroidota</taxon>
        <taxon>Bacteroidia</taxon>
        <taxon>Bacteroidales</taxon>
        <taxon>Prevotellaceae</taxon>
        <taxon>Hallella</taxon>
    </lineage>
</organism>
<accession>A0ABV1FSU2</accession>
<protein>
    <recommendedName>
        <fullName evidence="4">Beta/gamma crystallin</fullName>
    </recommendedName>
</protein>
<evidence type="ECO:0000256" key="1">
    <source>
        <dbReference type="SAM" id="SignalP"/>
    </source>
</evidence>
<evidence type="ECO:0008006" key="4">
    <source>
        <dbReference type="Google" id="ProtNLM"/>
    </source>
</evidence>
<reference evidence="2 3" key="1">
    <citation type="submission" date="2024-04" db="EMBL/GenBank/DDBJ databases">
        <title>Human intestinal bacterial collection.</title>
        <authorList>
            <person name="Pauvert C."/>
            <person name="Hitch T.C.A."/>
            <person name="Clavel T."/>
        </authorList>
    </citation>
    <scope>NUCLEOTIDE SEQUENCE [LARGE SCALE GENOMIC DNA]</scope>
    <source>
        <strain evidence="2 3">CLA-AA-H145</strain>
    </source>
</reference>
<evidence type="ECO:0000313" key="3">
    <source>
        <dbReference type="Proteomes" id="UP001487296"/>
    </source>
</evidence>
<gene>
    <name evidence="2" type="ORF">AAAT34_10230</name>
</gene>
<keyword evidence="1" id="KW-0732">Signal</keyword>